<dbReference type="AlphaFoldDB" id="A0A2U3ADC7"/>
<evidence type="ECO:0000313" key="8">
    <source>
        <dbReference type="EMBL" id="STX08721.1"/>
    </source>
</evidence>
<dbReference type="RefSeq" id="WP_109349526.1">
    <property type="nucleotide sequence ID" value="NZ_LR134474.1"/>
</dbReference>
<evidence type="ECO:0000256" key="5">
    <source>
        <dbReference type="ARBA" id="ARBA00022898"/>
    </source>
</evidence>
<dbReference type="EMBL" id="SNZG01000015">
    <property type="protein sequence ID" value="TDR38672.1"/>
    <property type="molecule type" value="Genomic_DNA"/>
</dbReference>
<keyword evidence="11" id="KW-1185">Reference proteome</keyword>
<dbReference type="GO" id="GO:0006520">
    <property type="term" value="P:amino acid metabolic process"/>
    <property type="evidence" value="ECO:0007669"/>
    <property type="project" value="InterPro"/>
</dbReference>
<keyword evidence="3 6" id="KW-0032">Aminotransferase</keyword>
<dbReference type="PANTHER" id="PTHR46383">
    <property type="entry name" value="ASPARTATE AMINOTRANSFERASE"/>
    <property type="match status" value="1"/>
</dbReference>
<name>A0A2U3ADC7_9BACL</name>
<dbReference type="InterPro" id="IPR004839">
    <property type="entry name" value="Aminotransferase_I/II_large"/>
</dbReference>
<dbReference type="InterPro" id="IPR015421">
    <property type="entry name" value="PyrdxlP-dep_Trfase_major"/>
</dbReference>
<comment type="cofactor">
    <cofactor evidence="1 6">
        <name>pyridoxal 5'-phosphate</name>
        <dbReference type="ChEBI" id="CHEBI:597326"/>
    </cofactor>
</comment>
<evidence type="ECO:0000256" key="4">
    <source>
        <dbReference type="ARBA" id="ARBA00022679"/>
    </source>
</evidence>
<dbReference type="Gene3D" id="3.40.640.10">
    <property type="entry name" value="Type I PLP-dependent aspartate aminotransferase-like (Major domain)"/>
    <property type="match status" value="1"/>
</dbReference>
<dbReference type="GO" id="GO:0030170">
    <property type="term" value="F:pyridoxal phosphate binding"/>
    <property type="evidence" value="ECO:0007669"/>
    <property type="project" value="InterPro"/>
</dbReference>
<dbReference type="InterPro" id="IPR015422">
    <property type="entry name" value="PyrdxlP-dep_Trfase_small"/>
</dbReference>
<evidence type="ECO:0000313" key="11">
    <source>
        <dbReference type="Proteomes" id="UP000294641"/>
    </source>
</evidence>
<comment type="caution">
    <text evidence="8">The sequence shown here is derived from an EMBL/GenBank/DDBJ whole genome shotgun (WGS) entry which is preliminary data.</text>
</comment>
<dbReference type="EMBL" id="UGNP01000001">
    <property type="protein sequence ID" value="STX08721.1"/>
    <property type="molecule type" value="Genomic_DNA"/>
</dbReference>
<evidence type="ECO:0000259" key="7">
    <source>
        <dbReference type="Pfam" id="PF00155"/>
    </source>
</evidence>
<comment type="similarity">
    <text evidence="2 6">Belongs to the class-I pyridoxal-phosphate-dependent aminotransferase family.</text>
</comment>
<dbReference type="Gene3D" id="3.90.1150.10">
    <property type="entry name" value="Aspartate Aminotransferase, domain 1"/>
    <property type="match status" value="1"/>
</dbReference>
<sequence length="162" mass="17936">MASSSLHGLSKSHAMTGYRIGFLMGHQRLIEQAVKVSAFNILCASVPSQHGAIAALTECRDTPKDMNKSYIERRDYVYNRLVNMGVDVQKPEGAFYIFPSIKKYGMTSEQFATRLMAEGGVGVVPGSAFSQLGEGYLRITYAYAMETLELAMDRMEAFIKSL</sequence>
<reference evidence="8 10" key="1">
    <citation type="submission" date="2018-06" db="EMBL/GenBank/DDBJ databases">
        <authorList>
            <consortium name="Pathogen Informatics"/>
            <person name="Doyle S."/>
        </authorList>
    </citation>
    <scope>NUCLEOTIDE SEQUENCE [LARGE SCALE GENOMIC DNA]</scope>
    <source>
        <strain evidence="8 10">NCTC10597</strain>
    </source>
</reference>
<dbReference type="InterPro" id="IPR015424">
    <property type="entry name" value="PyrdxlP-dep_Trfase"/>
</dbReference>
<evidence type="ECO:0000256" key="2">
    <source>
        <dbReference type="ARBA" id="ARBA00007441"/>
    </source>
</evidence>
<dbReference type="PROSITE" id="PS00105">
    <property type="entry name" value="AA_TRANSFER_CLASS_1"/>
    <property type="match status" value="1"/>
</dbReference>
<proteinExistence type="inferred from homology"/>
<feature type="domain" description="Aminotransferase class I/classII large" evidence="7">
    <location>
        <begin position="7"/>
        <end position="154"/>
    </location>
</feature>
<dbReference type="Proteomes" id="UP000254330">
    <property type="component" value="Unassembled WGS sequence"/>
</dbReference>
<protein>
    <recommendedName>
        <fullName evidence="6">Aminotransferase</fullName>
        <ecNumber evidence="6">2.6.1.-</ecNumber>
    </recommendedName>
</protein>
<dbReference type="InterPro" id="IPR004838">
    <property type="entry name" value="NHTrfase_class1_PyrdxlP-BS"/>
</dbReference>
<dbReference type="SUPFAM" id="SSF53383">
    <property type="entry name" value="PLP-dependent transferases"/>
    <property type="match status" value="1"/>
</dbReference>
<evidence type="ECO:0000256" key="6">
    <source>
        <dbReference type="RuleBase" id="RU000481"/>
    </source>
</evidence>
<dbReference type="CDD" id="cd00609">
    <property type="entry name" value="AAT_like"/>
    <property type="match status" value="1"/>
</dbReference>
<dbReference type="InterPro" id="IPR050596">
    <property type="entry name" value="AspAT/PAT-like"/>
</dbReference>
<evidence type="ECO:0000313" key="10">
    <source>
        <dbReference type="Proteomes" id="UP000254330"/>
    </source>
</evidence>
<dbReference type="GO" id="GO:0008483">
    <property type="term" value="F:transaminase activity"/>
    <property type="evidence" value="ECO:0007669"/>
    <property type="project" value="UniProtKB-KW"/>
</dbReference>
<dbReference type="Pfam" id="PF00155">
    <property type="entry name" value="Aminotran_1_2"/>
    <property type="match status" value="1"/>
</dbReference>
<reference evidence="9 11" key="2">
    <citation type="submission" date="2019-03" db="EMBL/GenBank/DDBJ databases">
        <title>Genomic Encyclopedia of Type Strains, Phase IV (KMG-IV): sequencing the most valuable type-strain genomes for metagenomic binning, comparative biology and taxonomic classification.</title>
        <authorList>
            <person name="Goeker M."/>
        </authorList>
    </citation>
    <scope>NUCLEOTIDE SEQUENCE [LARGE SCALE GENOMIC DNA]</scope>
    <source>
        <strain evidence="9 11">DSM 20580</strain>
    </source>
</reference>
<accession>A0A2U3ADC7</accession>
<evidence type="ECO:0000256" key="1">
    <source>
        <dbReference type="ARBA" id="ARBA00001933"/>
    </source>
</evidence>
<organism evidence="8 10">
    <name type="scientific">Kurthia zopfii</name>
    <dbReference type="NCBI Taxonomy" id="1650"/>
    <lineage>
        <taxon>Bacteria</taxon>
        <taxon>Bacillati</taxon>
        <taxon>Bacillota</taxon>
        <taxon>Bacilli</taxon>
        <taxon>Bacillales</taxon>
        <taxon>Caryophanaceae</taxon>
        <taxon>Kurthia</taxon>
    </lineage>
</organism>
<dbReference type="Proteomes" id="UP000294641">
    <property type="component" value="Unassembled WGS sequence"/>
</dbReference>
<dbReference type="PANTHER" id="PTHR46383:SF4">
    <property type="entry name" value="AMINOTRANSFERASE"/>
    <property type="match status" value="1"/>
</dbReference>
<evidence type="ECO:0000256" key="3">
    <source>
        <dbReference type="ARBA" id="ARBA00022576"/>
    </source>
</evidence>
<keyword evidence="4 6" id="KW-0808">Transferase</keyword>
<gene>
    <name evidence="8" type="primary">patA_1</name>
    <name evidence="9" type="ORF">DFR61_11547</name>
    <name evidence="8" type="ORF">NCTC10597_00387</name>
</gene>
<dbReference type="EC" id="2.6.1.-" evidence="6"/>
<evidence type="ECO:0000313" key="9">
    <source>
        <dbReference type="EMBL" id="TDR38672.1"/>
    </source>
</evidence>
<keyword evidence="5" id="KW-0663">Pyridoxal phosphate</keyword>